<dbReference type="Gene3D" id="3.30.565.10">
    <property type="entry name" value="Histidine kinase-like ATPase, C-terminal domain"/>
    <property type="match status" value="1"/>
</dbReference>
<gene>
    <name evidence="4" type="ORF">OG469_33790</name>
</gene>
<dbReference type="CDD" id="cd16936">
    <property type="entry name" value="HATPase_RsbW-like"/>
    <property type="match status" value="1"/>
</dbReference>
<evidence type="ECO:0000256" key="2">
    <source>
        <dbReference type="RuleBase" id="RU003749"/>
    </source>
</evidence>
<evidence type="ECO:0000313" key="4">
    <source>
        <dbReference type="EMBL" id="WUS60030.1"/>
    </source>
</evidence>
<dbReference type="Gene3D" id="3.30.750.24">
    <property type="entry name" value="STAS domain"/>
    <property type="match status" value="1"/>
</dbReference>
<dbReference type="CDD" id="cd07043">
    <property type="entry name" value="STAS_anti-anti-sigma_factors"/>
    <property type="match status" value="1"/>
</dbReference>
<dbReference type="InterPro" id="IPR003594">
    <property type="entry name" value="HATPase_dom"/>
</dbReference>
<dbReference type="SUPFAM" id="SSF52091">
    <property type="entry name" value="SpoIIaa-like"/>
    <property type="match status" value="1"/>
</dbReference>
<dbReference type="NCBIfam" id="TIGR00377">
    <property type="entry name" value="ant_ant_sig"/>
    <property type="match status" value="1"/>
</dbReference>
<name>A0ABZ1WH89_9ACTN</name>
<dbReference type="EMBL" id="CP108482">
    <property type="protein sequence ID" value="WUS60030.1"/>
    <property type="molecule type" value="Genomic_DNA"/>
</dbReference>
<evidence type="ECO:0000313" key="5">
    <source>
        <dbReference type="Proteomes" id="UP001432014"/>
    </source>
</evidence>
<dbReference type="Pfam" id="PF13581">
    <property type="entry name" value="HATPase_c_2"/>
    <property type="match status" value="1"/>
</dbReference>
<dbReference type="Proteomes" id="UP001432014">
    <property type="component" value="Chromosome"/>
</dbReference>
<dbReference type="Pfam" id="PF01740">
    <property type="entry name" value="STAS"/>
    <property type="match status" value="1"/>
</dbReference>
<dbReference type="SUPFAM" id="SSF55874">
    <property type="entry name" value="ATPase domain of HSP90 chaperone/DNA topoisomerase II/histidine kinase"/>
    <property type="match status" value="1"/>
</dbReference>
<evidence type="ECO:0000259" key="3">
    <source>
        <dbReference type="PROSITE" id="PS50801"/>
    </source>
</evidence>
<feature type="domain" description="STAS" evidence="3">
    <location>
        <begin position="149"/>
        <end position="259"/>
    </location>
</feature>
<accession>A0ABZ1WH89</accession>
<proteinExistence type="inferred from homology"/>
<dbReference type="PROSITE" id="PS50801">
    <property type="entry name" value="STAS"/>
    <property type="match status" value="1"/>
</dbReference>
<evidence type="ECO:0000256" key="1">
    <source>
        <dbReference type="ARBA" id="ARBA00009013"/>
    </source>
</evidence>
<reference evidence="4 5" key="1">
    <citation type="submission" date="2022-10" db="EMBL/GenBank/DDBJ databases">
        <title>The complete genomes of actinobacterial strains from the NBC collection.</title>
        <authorList>
            <person name="Joergensen T.S."/>
            <person name="Alvarez Arevalo M."/>
            <person name="Sterndorff E.B."/>
            <person name="Faurdal D."/>
            <person name="Vuksanovic O."/>
            <person name="Mourched A.-S."/>
            <person name="Charusanti P."/>
            <person name="Shaw S."/>
            <person name="Blin K."/>
            <person name="Weber T."/>
        </authorList>
    </citation>
    <scope>NUCLEOTIDE SEQUENCE [LARGE SCALE GENOMIC DNA]</scope>
    <source>
        <strain evidence="4 5">NBC_01247</strain>
    </source>
</reference>
<keyword evidence="5" id="KW-1185">Reference proteome</keyword>
<dbReference type="InterPro" id="IPR002645">
    <property type="entry name" value="STAS_dom"/>
</dbReference>
<comment type="similarity">
    <text evidence="1 2">Belongs to the anti-sigma-factor antagonist family.</text>
</comment>
<organism evidence="4 5">
    <name type="scientific">Kitasatospora herbaricolor</name>
    <dbReference type="NCBI Taxonomy" id="68217"/>
    <lineage>
        <taxon>Bacteria</taxon>
        <taxon>Bacillati</taxon>
        <taxon>Actinomycetota</taxon>
        <taxon>Actinomycetes</taxon>
        <taxon>Kitasatosporales</taxon>
        <taxon>Streptomycetaceae</taxon>
        <taxon>Kitasatospora</taxon>
    </lineage>
</organism>
<dbReference type="InterPro" id="IPR036890">
    <property type="entry name" value="HATPase_C_sf"/>
</dbReference>
<sequence length="259" mass="26896">MQLTISRDDPDLGRVEEEVGGLLATLPLAPDAHHQVITAVLEAVSNAVRHGRRSGGLGSVLLEAGVADGHVVVTVTDDGPGFDPGACPDPRAPERLLLPGGRGVFLMHHLMDGVDFAFPPAGGTRVTLRKSILATHGSDGGPSEGDLPMTVSTRTSGDVTIIDFKGRITIGVGDVALRSAVHEALDGGATKILLNLADVTTIDSSGVGELVGSYTTTNNRGAKLALLNLPPKVRDILHITQLISVFNVYDTEDEALAGL</sequence>
<dbReference type="InterPro" id="IPR003658">
    <property type="entry name" value="Anti-sigma_ant"/>
</dbReference>
<protein>
    <recommendedName>
        <fullName evidence="2">Anti-sigma factor antagonist</fullName>
    </recommendedName>
</protein>
<dbReference type="InterPro" id="IPR036513">
    <property type="entry name" value="STAS_dom_sf"/>
</dbReference>
<dbReference type="RefSeq" id="WP_329493880.1">
    <property type="nucleotide sequence ID" value="NZ_CP108460.1"/>
</dbReference>
<dbReference type="PANTHER" id="PTHR33495">
    <property type="entry name" value="ANTI-SIGMA FACTOR ANTAGONIST TM_1081-RELATED-RELATED"/>
    <property type="match status" value="1"/>
</dbReference>